<keyword evidence="6" id="KW-0560">Oxidoreductase</keyword>
<reference evidence="9 10" key="1">
    <citation type="submission" date="2024-04" db="EMBL/GenBank/DDBJ databases">
        <authorList>
            <person name="Wu Y.S."/>
            <person name="Zhang L."/>
        </authorList>
    </citation>
    <scope>NUCLEOTIDE SEQUENCE [LARGE SCALE GENOMIC DNA]</scope>
    <source>
        <strain evidence="9 10">KG-01</strain>
    </source>
</reference>
<evidence type="ECO:0000256" key="1">
    <source>
        <dbReference type="ARBA" id="ARBA00001917"/>
    </source>
</evidence>
<keyword evidence="4" id="KW-0288">FMN</keyword>
<comment type="similarity">
    <text evidence="2">Belongs to the nitroreductase family.</text>
</comment>
<name>A0ABU9LR42_9BACL</name>
<dbReference type="InterPro" id="IPR000415">
    <property type="entry name" value="Nitroreductase-like"/>
</dbReference>
<evidence type="ECO:0000256" key="3">
    <source>
        <dbReference type="ARBA" id="ARBA00022630"/>
    </source>
</evidence>
<keyword evidence="3" id="KW-0285">Flavoprotein</keyword>
<evidence type="ECO:0000256" key="7">
    <source>
        <dbReference type="ARBA" id="ARBA00023027"/>
    </source>
</evidence>
<dbReference type="InterPro" id="IPR026021">
    <property type="entry name" value="YdjA-like"/>
</dbReference>
<dbReference type="PANTHER" id="PTHR43821:SF1">
    <property type="entry name" value="NAD(P)H NITROREDUCTASE YDJA-RELATED"/>
    <property type="match status" value="1"/>
</dbReference>
<dbReference type="Proteomes" id="UP001398420">
    <property type="component" value="Unassembled WGS sequence"/>
</dbReference>
<dbReference type="EMBL" id="JBCEWA010000011">
    <property type="protein sequence ID" value="MEL5989306.1"/>
    <property type="molecule type" value="Genomic_DNA"/>
</dbReference>
<keyword evidence="5" id="KW-0521">NADP</keyword>
<evidence type="ECO:0000313" key="9">
    <source>
        <dbReference type="EMBL" id="MEL5989306.1"/>
    </source>
</evidence>
<comment type="caution">
    <text evidence="9">The sequence shown here is derived from an EMBL/GenBank/DDBJ whole genome shotgun (WGS) entry which is preliminary data.</text>
</comment>
<dbReference type="SUPFAM" id="SSF55469">
    <property type="entry name" value="FMN-dependent nitroreductase-like"/>
    <property type="match status" value="1"/>
</dbReference>
<evidence type="ECO:0000256" key="4">
    <source>
        <dbReference type="ARBA" id="ARBA00022643"/>
    </source>
</evidence>
<dbReference type="RefSeq" id="WP_068453927.1">
    <property type="nucleotide sequence ID" value="NZ_JAMWHJ010000001.1"/>
</dbReference>
<gene>
    <name evidence="9" type="ORF">AAF454_12915</name>
</gene>
<protein>
    <submittedName>
        <fullName evidence="9">Nitroreductase</fullName>
    </submittedName>
</protein>
<organism evidence="9 10">
    <name type="scientific">Kurthia gibsonii</name>
    <dbReference type="NCBI Taxonomy" id="33946"/>
    <lineage>
        <taxon>Bacteria</taxon>
        <taxon>Bacillati</taxon>
        <taxon>Bacillota</taxon>
        <taxon>Bacilli</taxon>
        <taxon>Bacillales</taxon>
        <taxon>Caryophanaceae</taxon>
        <taxon>Kurthia</taxon>
    </lineage>
</organism>
<proteinExistence type="inferred from homology"/>
<dbReference type="Gene3D" id="3.40.109.10">
    <property type="entry name" value="NADH Oxidase"/>
    <property type="match status" value="1"/>
</dbReference>
<evidence type="ECO:0000313" key="10">
    <source>
        <dbReference type="Proteomes" id="UP001398420"/>
    </source>
</evidence>
<dbReference type="InterPro" id="IPR052530">
    <property type="entry name" value="NAD(P)H_nitroreductase"/>
</dbReference>
<comment type="cofactor">
    <cofactor evidence="1">
        <name>FMN</name>
        <dbReference type="ChEBI" id="CHEBI:58210"/>
    </cofactor>
</comment>
<feature type="domain" description="Nitroreductase" evidence="8">
    <location>
        <begin position="7"/>
        <end position="165"/>
    </location>
</feature>
<accession>A0ABU9LR42</accession>
<evidence type="ECO:0000256" key="6">
    <source>
        <dbReference type="ARBA" id="ARBA00023002"/>
    </source>
</evidence>
<keyword evidence="10" id="KW-1185">Reference proteome</keyword>
<evidence type="ECO:0000259" key="8">
    <source>
        <dbReference type="Pfam" id="PF00881"/>
    </source>
</evidence>
<dbReference type="InterPro" id="IPR029479">
    <property type="entry name" value="Nitroreductase"/>
</dbReference>
<dbReference type="CDD" id="cd02135">
    <property type="entry name" value="YdjA-like"/>
    <property type="match status" value="1"/>
</dbReference>
<dbReference type="PANTHER" id="PTHR43821">
    <property type="entry name" value="NAD(P)H NITROREDUCTASE YDJA-RELATED"/>
    <property type="match status" value="1"/>
</dbReference>
<evidence type="ECO:0000256" key="5">
    <source>
        <dbReference type="ARBA" id="ARBA00022857"/>
    </source>
</evidence>
<dbReference type="Pfam" id="PF00881">
    <property type="entry name" value="Nitroreductase"/>
    <property type="match status" value="1"/>
</dbReference>
<evidence type="ECO:0000256" key="2">
    <source>
        <dbReference type="ARBA" id="ARBA00007118"/>
    </source>
</evidence>
<keyword evidence="7" id="KW-0520">NAD</keyword>
<sequence>MSVIQSIKERRAIRNYTTQPVEREKIEQLIEVGTYAPTDRLREPWHFYVFGEEKKQAYEQLATTYLEERFPTKPHLVESSLKVVRTTPVVIVVTSKAVEGDADATMDDLCATSCAIQNMWLAASELGLGFVWRTRGVGLVHDERLHTFIEASSDERIIGTIFIGYPEGDTPEPTKRTPAVEKTTWL</sequence>